<evidence type="ECO:0000313" key="11">
    <source>
        <dbReference type="Proteomes" id="UP000611640"/>
    </source>
</evidence>
<dbReference type="InterPro" id="IPR001851">
    <property type="entry name" value="ABC_transp_permease"/>
</dbReference>
<dbReference type="KEGG" id="atl:Athai_51760"/>
<sequence length="293" mass="29806">MSELLQYVVTGLTTGSAYALVGLGIALIAQVTGVINFAQGQFVMLAGLLFAVLEEHQVPTVLAALAALAVTVLVGLALERLVLPRQAAGRTDQAIMLTIGASIVIEGVAFVTIGTEPKFARPFTAGDALRFGGASMDRQYLWVIGIAALVMLAVWLVLTRTRTGWAMRATAMDPDAARLSGISPSRMSMLVFLAAAGLGAIGGIVLAPLQSPDASVGIGLGLKGFAAAVIGGLDRPAGAVAGGLAVGVVEALASGYLPSSQSGFADGIAYAVLLVALIARPTGLLRRVTGERV</sequence>
<keyword evidence="6 9" id="KW-1133">Transmembrane helix</keyword>
<comment type="similarity">
    <text evidence="8">Belongs to the binding-protein-dependent transport system permease family. LivHM subfamily.</text>
</comment>
<evidence type="ECO:0000256" key="9">
    <source>
        <dbReference type="SAM" id="Phobius"/>
    </source>
</evidence>
<keyword evidence="3" id="KW-1003">Cell membrane</keyword>
<dbReference type="RefSeq" id="WP_203963846.1">
    <property type="nucleotide sequence ID" value="NZ_AP023355.1"/>
</dbReference>
<reference evidence="10 11" key="1">
    <citation type="submission" date="2020-08" db="EMBL/GenBank/DDBJ databases">
        <title>Whole genome shotgun sequence of Actinocatenispora thailandica NBRC 105041.</title>
        <authorList>
            <person name="Komaki H."/>
            <person name="Tamura T."/>
        </authorList>
    </citation>
    <scope>NUCLEOTIDE SEQUENCE [LARGE SCALE GENOMIC DNA]</scope>
    <source>
        <strain evidence="10 11">NBRC 105041</strain>
    </source>
</reference>
<organism evidence="10 11">
    <name type="scientific">Actinocatenispora thailandica</name>
    <dbReference type="NCBI Taxonomy" id="227318"/>
    <lineage>
        <taxon>Bacteria</taxon>
        <taxon>Bacillati</taxon>
        <taxon>Actinomycetota</taxon>
        <taxon>Actinomycetes</taxon>
        <taxon>Micromonosporales</taxon>
        <taxon>Micromonosporaceae</taxon>
        <taxon>Actinocatenispora</taxon>
    </lineage>
</organism>
<keyword evidence="2" id="KW-0813">Transport</keyword>
<comment type="subcellular location">
    <subcellularLocation>
        <location evidence="1">Cell membrane</location>
        <topology evidence="1">Multi-pass membrane protein</topology>
    </subcellularLocation>
</comment>
<keyword evidence="5" id="KW-0029">Amino-acid transport</keyword>
<feature type="transmembrane region" description="Helical" evidence="9">
    <location>
        <begin position="59"/>
        <end position="82"/>
    </location>
</feature>
<accession>A0A7R7I046</accession>
<protein>
    <submittedName>
        <fullName evidence="10">Branched-chain amino acid ABC transporter permease</fullName>
    </submittedName>
</protein>
<dbReference type="Proteomes" id="UP000611640">
    <property type="component" value="Chromosome"/>
</dbReference>
<keyword evidence="4 9" id="KW-0812">Transmembrane</keyword>
<evidence type="ECO:0000256" key="3">
    <source>
        <dbReference type="ARBA" id="ARBA00022475"/>
    </source>
</evidence>
<keyword evidence="11" id="KW-1185">Reference proteome</keyword>
<dbReference type="GO" id="GO:0005886">
    <property type="term" value="C:plasma membrane"/>
    <property type="evidence" value="ECO:0007669"/>
    <property type="project" value="UniProtKB-SubCell"/>
</dbReference>
<dbReference type="CDD" id="cd06582">
    <property type="entry name" value="TM_PBP1_LivH_like"/>
    <property type="match status" value="1"/>
</dbReference>
<feature type="transmembrane region" description="Helical" evidence="9">
    <location>
        <begin position="140"/>
        <end position="158"/>
    </location>
</feature>
<evidence type="ECO:0000256" key="8">
    <source>
        <dbReference type="ARBA" id="ARBA00037998"/>
    </source>
</evidence>
<proteinExistence type="inferred from homology"/>
<feature type="transmembrane region" description="Helical" evidence="9">
    <location>
        <begin position="6"/>
        <end position="27"/>
    </location>
</feature>
<dbReference type="GO" id="GO:0022857">
    <property type="term" value="F:transmembrane transporter activity"/>
    <property type="evidence" value="ECO:0007669"/>
    <property type="project" value="InterPro"/>
</dbReference>
<feature type="transmembrane region" description="Helical" evidence="9">
    <location>
        <begin position="240"/>
        <end position="257"/>
    </location>
</feature>
<dbReference type="Pfam" id="PF02653">
    <property type="entry name" value="BPD_transp_2"/>
    <property type="match status" value="1"/>
</dbReference>
<dbReference type="PANTHER" id="PTHR11795">
    <property type="entry name" value="BRANCHED-CHAIN AMINO ACID TRANSPORT SYSTEM PERMEASE PROTEIN LIVH"/>
    <property type="match status" value="1"/>
</dbReference>
<dbReference type="GO" id="GO:0006865">
    <property type="term" value="P:amino acid transport"/>
    <property type="evidence" value="ECO:0007669"/>
    <property type="project" value="UniProtKB-KW"/>
</dbReference>
<feature type="transmembrane region" description="Helical" evidence="9">
    <location>
        <begin position="214"/>
        <end position="233"/>
    </location>
</feature>
<name>A0A7R7I046_9ACTN</name>
<keyword evidence="7 9" id="KW-0472">Membrane</keyword>
<feature type="transmembrane region" description="Helical" evidence="9">
    <location>
        <begin position="187"/>
        <end position="208"/>
    </location>
</feature>
<dbReference type="EMBL" id="AP023355">
    <property type="protein sequence ID" value="BCJ37673.1"/>
    <property type="molecule type" value="Genomic_DNA"/>
</dbReference>
<evidence type="ECO:0000256" key="1">
    <source>
        <dbReference type="ARBA" id="ARBA00004651"/>
    </source>
</evidence>
<dbReference type="InterPro" id="IPR052157">
    <property type="entry name" value="BCAA_transport_permease"/>
</dbReference>
<evidence type="ECO:0000256" key="2">
    <source>
        <dbReference type="ARBA" id="ARBA00022448"/>
    </source>
</evidence>
<evidence type="ECO:0000256" key="4">
    <source>
        <dbReference type="ARBA" id="ARBA00022692"/>
    </source>
</evidence>
<dbReference type="PANTHER" id="PTHR11795:SF450">
    <property type="entry name" value="ABC TRANSPORTER PERMEASE PROTEIN"/>
    <property type="match status" value="1"/>
</dbReference>
<evidence type="ECO:0000256" key="5">
    <source>
        <dbReference type="ARBA" id="ARBA00022970"/>
    </source>
</evidence>
<gene>
    <name evidence="10" type="ORF">Athai_51760</name>
</gene>
<feature type="transmembrane region" description="Helical" evidence="9">
    <location>
        <begin position="94"/>
        <end position="113"/>
    </location>
</feature>
<dbReference type="AlphaFoldDB" id="A0A7R7I046"/>
<evidence type="ECO:0000256" key="7">
    <source>
        <dbReference type="ARBA" id="ARBA00023136"/>
    </source>
</evidence>
<evidence type="ECO:0000313" key="10">
    <source>
        <dbReference type="EMBL" id="BCJ37673.1"/>
    </source>
</evidence>
<feature type="transmembrane region" description="Helical" evidence="9">
    <location>
        <begin position="263"/>
        <end position="279"/>
    </location>
</feature>
<evidence type="ECO:0000256" key="6">
    <source>
        <dbReference type="ARBA" id="ARBA00022989"/>
    </source>
</evidence>